<protein>
    <submittedName>
        <fullName evidence="2">Uncharacterized protein</fullName>
    </submittedName>
</protein>
<keyword evidence="3" id="KW-1185">Reference proteome</keyword>
<reference evidence="2 3" key="1">
    <citation type="submission" date="2016-05" db="EMBL/GenBank/DDBJ databases">
        <title>A degradative enzymes factory behind the ericoid mycorrhizal symbiosis.</title>
        <authorList>
            <consortium name="DOE Joint Genome Institute"/>
            <person name="Martino E."/>
            <person name="Morin E."/>
            <person name="Grelet G."/>
            <person name="Kuo A."/>
            <person name="Kohler A."/>
            <person name="Daghino S."/>
            <person name="Barry K."/>
            <person name="Choi C."/>
            <person name="Cichocki N."/>
            <person name="Clum A."/>
            <person name="Copeland A."/>
            <person name="Hainaut M."/>
            <person name="Haridas S."/>
            <person name="Labutti K."/>
            <person name="Lindquist E."/>
            <person name="Lipzen A."/>
            <person name="Khouja H.-R."/>
            <person name="Murat C."/>
            <person name="Ohm R."/>
            <person name="Olson A."/>
            <person name="Spatafora J."/>
            <person name="Veneault-Fourrey C."/>
            <person name="Henrissat B."/>
            <person name="Grigoriev I."/>
            <person name="Martin F."/>
            <person name="Perotto S."/>
        </authorList>
    </citation>
    <scope>NUCLEOTIDE SEQUENCE [LARGE SCALE GENOMIC DNA]</scope>
    <source>
        <strain evidence="2 3">UAMH 7357</strain>
    </source>
</reference>
<name>A0A2J6QDJ2_9HELO</name>
<proteinExistence type="predicted"/>
<feature type="compositionally biased region" description="Basic and acidic residues" evidence="1">
    <location>
        <begin position="214"/>
        <end position="223"/>
    </location>
</feature>
<organism evidence="2 3">
    <name type="scientific">Hyaloscypha hepaticicola</name>
    <dbReference type="NCBI Taxonomy" id="2082293"/>
    <lineage>
        <taxon>Eukaryota</taxon>
        <taxon>Fungi</taxon>
        <taxon>Dikarya</taxon>
        <taxon>Ascomycota</taxon>
        <taxon>Pezizomycotina</taxon>
        <taxon>Leotiomycetes</taxon>
        <taxon>Helotiales</taxon>
        <taxon>Hyaloscyphaceae</taxon>
        <taxon>Hyaloscypha</taxon>
    </lineage>
</organism>
<feature type="region of interest" description="Disordered" evidence="1">
    <location>
        <begin position="160"/>
        <end position="240"/>
    </location>
</feature>
<feature type="compositionally biased region" description="Polar residues" evidence="1">
    <location>
        <begin position="1"/>
        <end position="13"/>
    </location>
</feature>
<dbReference type="Gene3D" id="3.30.429.10">
    <property type="entry name" value="Macrophage Migration Inhibitory Factor"/>
    <property type="match status" value="1"/>
</dbReference>
<evidence type="ECO:0000313" key="2">
    <source>
        <dbReference type="EMBL" id="PMD24308.1"/>
    </source>
</evidence>
<dbReference type="InterPro" id="IPR014347">
    <property type="entry name" value="Tautomerase/MIF_sf"/>
</dbReference>
<evidence type="ECO:0000256" key="1">
    <source>
        <dbReference type="SAM" id="MobiDB-lite"/>
    </source>
</evidence>
<dbReference type="STRING" id="1745343.A0A2J6QDJ2"/>
<evidence type="ECO:0000313" key="3">
    <source>
        <dbReference type="Proteomes" id="UP000235672"/>
    </source>
</evidence>
<feature type="compositionally biased region" description="Basic residues" evidence="1">
    <location>
        <begin position="165"/>
        <end position="179"/>
    </location>
</feature>
<dbReference type="OrthoDB" id="255819at2759"/>
<dbReference type="EMBL" id="KZ613473">
    <property type="protein sequence ID" value="PMD24308.1"/>
    <property type="molecule type" value="Genomic_DNA"/>
</dbReference>
<dbReference type="SUPFAM" id="SSF55331">
    <property type="entry name" value="Tautomerase/MIF"/>
    <property type="match status" value="1"/>
</dbReference>
<feature type="compositionally biased region" description="Basic and acidic residues" evidence="1">
    <location>
        <begin position="39"/>
        <end position="48"/>
    </location>
</feature>
<feature type="region of interest" description="Disordered" evidence="1">
    <location>
        <begin position="1"/>
        <end position="48"/>
    </location>
</feature>
<dbReference type="Proteomes" id="UP000235672">
    <property type="component" value="Unassembled WGS sequence"/>
</dbReference>
<dbReference type="AlphaFoldDB" id="A0A2J6QDJ2"/>
<sequence>MRHTSPKGSSSATMREEEQITRTLDRGAPGDQAIFSDAKSPEQKELARKKSQYYNEVFAARESSTSARERVLKDSPILADVRTNVIVSVVYPITPSRNASLLARAMEDGLGVAPDRGVIKFVAVSEDNLAIDGKTITGEIEGLEKEIAEKNSSLQRNLSINATPKSKRRQSLRSLRNAKKALPTHDEDASAKSPMSDRTQETPPLPAMPSEMNAMDRRAEKAQKMGRRKSFMASLFGRGG</sequence>
<feature type="compositionally biased region" description="Basic and acidic residues" evidence="1">
    <location>
        <begin position="14"/>
        <end position="25"/>
    </location>
</feature>
<accession>A0A2J6QDJ2</accession>
<gene>
    <name evidence="2" type="ORF">NA56DRAFT_621723</name>
</gene>